<proteinExistence type="predicted"/>
<evidence type="ECO:0008006" key="2">
    <source>
        <dbReference type="Google" id="ProtNLM"/>
    </source>
</evidence>
<reference evidence="1" key="1">
    <citation type="submission" date="2018-05" db="EMBL/GenBank/DDBJ databases">
        <authorList>
            <person name="Lanie J.A."/>
            <person name="Ng W.-L."/>
            <person name="Kazmierczak K.M."/>
            <person name="Andrzejewski T.M."/>
            <person name="Davidsen T.M."/>
            <person name="Wayne K.J."/>
            <person name="Tettelin H."/>
            <person name="Glass J.I."/>
            <person name="Rusch D."/>
            <person name="Podicherti R."/>
            <person name="Tsui H.-C.T."/>
            <person name="Winkler M.E."/>
        </authorList>
    </citation>
    <scope>NUCLEOTIDE SEQUENCE</scope>
</reference>
<sequence length="186" mass="20564">MPRRVPVITREQVADEHKTAYDEISAIRGRPPVVGPSSVLVNSPEMALRSNRLSEYLGGSKALPEKIKRLAGMIAARSMDCQYIWDAQATAGRQAGLSHGLIEALRDKNPLPTLPPDETPLVTYGEELVKTHYVNEQVFQAALDQVGLQGLTEFTTYIGYYRMLALNANAFTIDIPEDRTEALLPI</sequence>
<evidence type="ECO:0000313" key="1">
    <source>
        <dbReference type="EMBL" id="SVC64209.1"/>
    </source>
</evidence>
<dbReference type="PANTHER" id="PTHR34846">
    <property type="entry name" value="4-CARBOXYMUCONOLACTONE DECARBOXYLASE FAMILY PROTEIN (AFU_ORTHOLOGUE AFUA_6G11590)"/>
    <property type="match status" value="1"/>
</dbReference>
<dbReference type="AlphaFoldDB" id="A0A382NSR5"/>
<dbReference type="InterPro" id="IPR029032">
    <property type="entry name" value="AhpD-like"/>
</dbReference>
<gene>
    <name evidence="1" type="ORF">METZ01_LOCUS317063</name>
</gene>
<dbReference type="SUPFAM" id="SSF69118">
    <property type="entry name" value="AhpD-like"/>
    <property type="match status" value="1"/>
</dbReference>
<name>A0A382NSR5_9ZZZZ</name>
<dbReference type="PANTHER" id="PTHR34846:SF11">
    <property type="entry name" value="4-CARBOXYMUCONOLACTONE DECARBOXYLASE FAMILY PROTEIN (AFU_ORTHOLOGUE AFUA_6G11590)"/>
    <property type="match status" value="1"/>
</dbReference>
<accession>A0A382NSR5</accession>
<dbReference type="EMBL" id="UINC01102517">
    <property type="protein sequence ID" value="SVC64209.1"/>
    <property type="molecule type" value="Genomic_DNA"/>
</dbReference>
<organism evidence="1">
    <name type="scientific">marine metagenome</name>
    <dbReference type="NCBI Taxonomy" id="408172"/>
    <lineage>
        <taxon>unclassified sequences</taxon>
        <taxon>metagenomes</taxon>
        <taxon>ecological metagenomes</taxon>
    </lineage>
</organism>
<dbReference type="Gene3D" id="1.20.1290.10">
    <property type="entry name" value="AhpD-like"/>
    <property type="match status" value="1"/>
</dbReference>
<protein>
    <recommendedName>
        <fullName evidence="2">Carboxymuconolactone decarboxylase-like domain-containing protein</fullName>
    </recommendedName>
</protein>